<dbReference type="GO" id="GO:0140359">
    <property type="term" value="F:ABC-type transporter activity"/>
    <property type="evidence" value="ECO:0007669"/>
    <property type="project" value="InterPro"/>
</dbReference>
<reference evidence="8" key="2">
    <citation type="submission" date="2021-04" db="EMBL/GenBank/DDBJ databases">
        <authorList>
            <person name="Liu J."/>
        </authorList>
    </citation>
    <scope>NUCLEOTIDE SEQUENCE</scope>
    <source>
        <strain evidence="8">BAD-6</strain>
    </source>
</reference>
<proteinExistence type="predicted"/>
<keyword evidence="4 6" id="KW-1133">Transmembrane helix</keyword>
<dbReference type="Gene3D" id="3.40.1710.10">
    <property type="entry name" value="abc type-2 transporter like domain"/>
    <property type="match status" value="1"/>
</dbReference>
<feature type="transmembrane region" description="Helical" evidence="6">
    <location>
        <begin position="21"/>
        <end position="42"/>
    </location>
</feature>
<evidence type="ECO:0000256" key="1">
    <source>
        <dbReference type="ARBA" id="ARBA00004651"/>
    </source>
</evidence>
<evidence type="ECO:0000256" key="2">
    <source>
        <dbReference type="ARBA" id="ARBA00022475"/>
    </source>
</evidence>
<evidence type="ECO:0000256" key="4">
    <source>
        <dbReference type="ARBA" id="ARBA00022989"/>
    </source>
</evidence>
<evidence type="ECO:0000259" key="7">
    <source>
        <dbReference type="Pfam" id="PF12698"/>
    </source>
</evidence>
<organism evidence="8 9">
    <name type="scientific">Sinanaerobacter chloroacetimidivorans</name>
    <dbReference type="NCBI Taxonomy" id="2818044"/>
    <lineage>
        <taxon>Bacteria</taxon>
        <taxon>Bacillati</taxon>
        <taxon>Bacillota</taxon>
        <taxon>Clostridia</taxon>
        <taxon>Peptostreptococcales</taxon>
        <taxon>Anaerovoracaceae</taxon>
        <taxon>Sinanaerobacter</taxon>
    </lineage>
</organism>
<dbReference type="RefSeq" id="WP_227019512.1">
    <property type="nucleotide sequence ID" value="NZ_JAGSND010000012.1"/>
</dbReference>
<feature type="transmembrane region" description="Helical" evidence="6">
    <location>
        <begin position="191"/>
        <end position="210"/>
    </location>
</feature>
<reference evidence="8" key="1">
    <citation type="submission" date="2021-04" db="EMBL/GenBank/DDBJ databases">
        <title>Sinoanaerobacter chloroacetimidivorans sp. nov., an obligate anaerobic bacterium isolated from anaerobic sludge.</title>
        <authorList>
            <person name="Bao Y."/>
        </authorList>
    </citation>
    <scope>NUCLEOTIDE SEQUENCE</scope>
    <source>
        <strain evidence="8">BAD-6</strain>
    </source>
</reference>
<dbReference type="GO" id="GO:0005886">
    <property type="term" value="C:plasma membrane"/>
    <property type="evidence" value="ECO:0007669"/>
    <property type="project" value="UniProtKB-SubCell"/>
</dbReference>
<feature type="transmembrane region" description="Helical" evidence="6">
    <location>
        <begin position="352"/>
        <end position="369"/>
    </location>
</feature>
<keyword evidence="5 6" id="KW-0472">Membrane</keyword>
<evidence type="ECO:0000313" key="9">
    <source>
        <dbReference type="Proteomes" id="UP000675664"/>
    </source>
</evidence>
<dbReference type="PANTHER" id="PTHR30294">
    <property type="entry name" value="MEMBRANE COMPONENT OF ABC TRANSPORTER YHHJ-RELATED"/>
    <property type="match status" value="1"/>
</dbReference>
<comment type="caution">
    <text evidence="8">The sequence shown here is derived from an EMBL/GenBank/DDBJ whole genome shotgun (WGS) entry which is preliminary data.</text>
</comment>
<name>A0A8J8B4I4_9FIRM</name>
<evidence type="ECO:0000256" key="3">
    <source>
        <dbReference type="ARBA" id="ARBA00022692"/>
    </source>
</evidence>
<dbReference type="InterPro" id="IPR051449">
    <property type="entry name" value="ABC-2_transporter_component"/>
</dbReference>
<keyword evidence="2" id="KW-1003">Cell membrane</keyword>
<protein>
    <submittedName>
        <fullName evidence="8">ABC transporter permease</fullName>
    </submittedName>
</protein>
<dbReference type="AlphaFoldDB" id="A0A8J8B4I4"/>
<dbReference type="EMBL" id="JAGSND010000012">
    <property type="protein sequence ID" value="MBR0599380.1"/>
    <property type="molecule type" value="Genomic_DNA"/>
</dbReference>
<sequence length="385" mass="42922">MKGQRNSFIIAAVKFKSEHPRLIMTVLMLMIIPISASLILGYEMKADVAVTIPTVIMDSDKSGFSENYIGYIKNSPYFNIVKYADSYDKVEEAIYEGKAYVGVIIPENFYKDMQAGKAPKILTVYDGSTMAVIVSSKASMMEILLTVKAGYMASIYEGKQSVVPGQVMNQVMPLDTTIRTLYNPVKSFRNFVLPGLLAAIVQVAIAITGAERGWENQRKNLLFREHLKVILQWSLAGSLSMFLTLAIQWLIFGMPYRGTIPGGILLTLLFSICITLLGYMMGSFFDERTFCTQISCILVLPTAILGGYTWPVLAMPAAMQYLAKAIPFTYYSESIRNLCLKPMRMNHLLPDFIAMSVFLLAGIITLYLIKTVRDKKLTEAGVMTP</sequence>
<dbReference type="Pfam" id="PF12698">
    <property type="entry name" value="ABC2_membrane_3"/>
    <property type="match status" value="1"/>
</dbReference>
<comment type="subcellular location">
    <subcellularLocation>
        <location evidence="1">Cell membrane</location>
        <topology evidence="1">Multi-pass membrane protein</topology>
    </subcellularLocation>
</comment>
<feature type="transmembrane region" description="Helical" evidence="6">
    <location>
        <begin position="230"/>
        <end position="251"/>
    </location>
</feature>
<dbReference type="PANTHER" id="PTHR30294:SF29">
    <property type="entry name" value="MULTIDRUG ABC TRANSPORTER PERMEASE YBHS-RELATED"/>
    <property type="match status" value="1"/>
</dbReference>
<keyword evidence="9" id="KW-1185">Reference proteome</keyword>
<evidence type="ECO:0000313" key="8">
    <source>
        <dbReference type="EMBL" id="MBR0599380.1"/>
    </source>
</evidence>
<feature type="transmembrane region" description="Helical" evidence="6">
    <location>
        <begin position="263"/>
        <end position="282"/>
    </location>
</feature>
<accession>A0A8J8B4I4</accession>
<evidence type="ECO:0000256" key="6">
    <source>
        <dbReference type="SAM" id="Phobius"/>
    </source>
</evidence>
<gene>
    <name evidence="8" type="ORF">KCX82_15950</name>
</gene>
<feature type="transmembrane region" description="Helical" evidence="6">
    <location>
        <begin position="294"/>
        <end position="313"/>
    </location>
</feature>
<keyword evidence="3 6" id="KW-0812">Transmembrane</keyword>
<dbReference type="InterPro" id="IPR013525">
    <property type="entry name" value="ABC2_TM"/>
</dbReference>
<dbReference type="Proteomes" id="UP000675664">
    <property type="component" value="Unassembled WGS sequence"/>
</dbReference>
<evidence type="ECO:0000256" key="5">
    <source>
        <dbReference type="ARBA" id="ARBA00023136"/>
    </source>
</evidence>
<feature type="domain" description="ABC-2 type transporter transmembrane" evidence="7">
    <location>
        <begin position="22"/>
        <end position="364"/>
    </location>
</feature>